<feature type="compositionally biased region" description="Gly residues" evidence="1">
    <location>
        <begin position="110"/>
        <end position="123"/>
    </location>
</feature>
<evidence type="ECO:0000313" key="2">
    <source>
        <dbReference type="EMBL" id="KZE69190.1"/>
    </source>
</evidence>
<dbReference type="EMBL" id="LRFC01000001">
    <property type="protein sequence ID" value="KZE69190.1"/>
    <property type="molecule type" value="Genomic_DNA"/>
</dbReference>
<organism evidence="2 3">
    <name type="scientific">Fictibacillus phosphorivorans</name>
    <dbReference type="NCBI Taxonomy" id="1221500"/>
    <lineage>
        <taxon>Bacteria</taxon>
        <taxon>Bacillati</taxon>
        <taxon>Bacillota</taxon>
        <taxon>Bacilli</taxon>
        <taxon>Bacillales</taxon>
        <taxon>Fictibacillaceae</taxon>
        <taxon>Fictibacillus</taxon>
    </lineage>
</organism>
<name>A0A165P6V9_9BACL</name>
<reference evidence="3" key="1">
    <citation type="submission" date="2016-01" db="EMBL/GenBank/DDBJ databases">
        <title>Draft genome of Chromobacterium sp. F49.</title>
        <authorList>
            <person name="Hong K.W."/>
        </authorList>
    </citation>
    <scope>NUCLEOTIDE SEQUENCE [LARGE SCALE GENOMIC DNA]</scope>
    <source>
        <strain evidence="3">P7IIIA</strain>
    </source>
</reference>
<dbReference type="RefSeq" id="WP_066236562.1">
    <property type="nucleotide sequence ID" value="NZ_LRFC01000001.1"/>
</dbReference>
<dbReference type="AlphaFoldDB" id="A0A165P6V9"/>
<dbReference type="Proteomes" id="UP000076567">
    <property type="component" value="Unassembled WGS sequence"/>
</dbReference>
<evidence type="ECO:0000256" key="1">
    <source>
        <dbReference type="SAM" id="MobiDB-lite"/>
    </source>
</evidence>
<feature type="compositionally biased region" description="Gly residues" evidence="1">
    <location>
        <begin position="90"/>
        <end position="101"/>
    </location>
</feature>
<protein>
    <submittedName>
        <fullName evidence="2">Uncharacterized protein</fullName>
    </submittedName>
</protein>
<gene>
    <name evidence="2" type="ORF">AWM68_02675</name>
</gene>
<evidence type="ECO:0000313" key="3">
    <source>
        <dbReference type="Proteomes" id="UP000076567"/>
    </source>
</evidence>
<comment type="caution">
    <text evidence="2">The sequence shown here is derived from an EMBL/GenBank/DDBJ whole genome shotgun (WGS) entry which is preliminary data.</text>
</comment>
<proteinExistence type="predicted"/>
<accession>A0A165P6V9</accession>
<keyword evidence="3" id="KW-1185">Reference proteome</keyword>
<dbReference type="OrthoDB" id="2973758at2"/>
<sequence length="123" mass="13058">MFQNTRLSAQEVNNIYQTNPYGITNITGYGQAIVKITSVNLDLQQNTGSVVLTIYTPTEDIQAGTAIKYLTGWTPYTGPIPPQFGHQGGLPGGMGGQGYGQGQTFPSPWGGQGTPGGWGTWGY</sequence>
<feature type="region of interest" description="Disordered" evidence="1">
    <location>
        <begin position="90"/>
        <end position="123"/>
    </location>
</feature>